<evidence type="ECO:0000313" key="3">
    <source>
        <dbReference type="EMBL" id="QDU05710.1"/>
    </source>
</evidence>
<feature type="compositionally biased region" description="Polar residues" evidence="1">
    <location>
        <begin position="37"/>
        <end position="49"/>
    </location>
</feature>
<keyword evidence="2" id="KW-0812">Transmembrane</keyword>
<dbReference type="RefSeq" id="WP_145044232.1">
    <property type="nucleotide sequence ID" value="NZ_CP036347.1"/>
</dbReference>
<dbReference type="EMBL" id="CP036347">
    <property type="protein sequence ID" value="QDU05710.1"/>
    <property type="molecule type" value="Genomic_DNA"/>
</dbReference>
<feature type="transmembrane region" description="Helical" evidence="2">
    <location>
        <begin position="443"/>
        <end position="461"/>
    </location>
</feature>
<gene>
    <name evidence="3" type="ORF">V6x_54510</name>
</gene>
<dbReference type="AlphaFoldDB" id="A0A517WKD1"/>
<accession>A0A517WKD1</accession>
<evidence type="ECO:0000256" key="2">
    <source>
        <dbReference type="SAM" id="Phobius"/>
    </source>
</evidence>
<keyword evidence="2" id="KW-1133">Transmembrane helix</keyword>
<dbReference type="Proteomes" id="UP000320722">
    <property type="component" value="Chromosome"/>
</dbReference>
<feature type="compositionally biased region" description="Low complexity" evidence="1">
    <location>
        <begin position="59"/>
        <end position="72"/>
    </location>
</feature>
<protein>
    <submittedName>
        <fullName evidence="3">Uncharacterized protein</fullName>
    </submittedName>
</protein>
<evidence type="ECO:0000256" key="1">
    <source>
        <dbReference type="SAM" id="MobiDB-lite"/>
    </source>
</evidence>
<sequence length="466" mass="51666">MTEWLRQIFLVNEMDETDRTPKPENQSPPEAHPPSESVEQPSGRTSPESRSQDLENKNSDTSAGTGTDGTVTQERPTSKPSTFRERIVQISVYLSALILMAFVVMTFYAGYRSAQLIKEIPPCNVNLSGTCSEIKLQLLNSPEFTLPTKGQKLSEMIVSEGTGTWLGPLSLEMDQRKPVEVKRIDTKPQSPTATLQVKAAASTRFDLTLPGKTEVKFVSPAGKATRQIQISPFKSVIWTAKFPHSETQKEPGMEIFPSATELLCETDSNKPLTFELERQVRLYPGKTRLEGAPISVEFQPQKITTATPQIELFWNAREVTFSDNRRLQMSPASITLKDIQLSAFSLDSQPQSDMIGQGNQLLILEPSDLEKPNLSLAIVKLTEKGMHIEISGTAQSCRLATGTGQNQLCPNSLERVRTAPTSQKHFGDYLIAVWWIDSFSENIIFSIVCFCAGVLLTWLGLKPKSG</sequence>
<feature type="region of interest" description="Disordered" evidence="1">
    <location>
        <begin position="7"/>
        <end position="81"/>
    </location>
</feature>
<organism evidence="3 4">
    <name type="scientific">Gimesia chilikensis</name>
    <dbReference type="NCBI Taxonomy" id="2605989"/>
    <lineage>
        <taxon>Bacteria</taxon>
        <taxon>Pseudomonadati</taxon>
        <taxon>Planctomycetota</taxon>
        <taxon>Planctomycetia</taxon>
        <taxon>Planctomycetales</taxon>
        <taxon>Planctomycetaceae</taxon>
        <taxon>Gimesia</taxon>
    </lineage>
</organism>
<keyword evidence="2" id="KW-0472">Membrane</keyword>
<feature type="transmembrane region" description="Helical" evidence="2">
    <location>
        <begin position="90"/>
        <end position="111"/>
    </location>
</feature>
<name>A0A517WKD1_9PLAN</name>
<evidence type="ECO:0000313" key="4">
    <source>
        <dbReference type="Proteomes" id="UP000320722"/>
    </source>
</evidence>
<proteinExistence type="predicted"/>
<reference evidence="3 4" key="1">
    <citation type="submission" date="2019-02" db="EMBL/GenBank/DDBJ databases">
        <title>Deep-cultivation of Planctomycetes and their phenomic and genomic characterization uncovers novel biology.</title>
        <authorList>
            <person name="Wiegand S."/>
            <person name="Jogler M."/>
            <person name="Boedeker C."/>
            <person name="Pinto D."/>
            <person name="Vollmers J."/>
            <person name="Rivas-Marin E."/>
            <person name="Kohn T."/>
            <person name="Peeters S.H."/>
            <person name="Heuer A."/>
            <person name="Rast P."/>
            <person name="Oberbeckmann S."/>
            <person name="Bunk B."/>
            <person name="Jeske O."/>
            <person name="Meyerdierks A."/>
            <person name="Storesund J.E."/>
            <person name="Kallscheuer N."/>
            <person name="Luecker S."/>
            <person name="Lage O.M."/>
            <person name="Pohl T."/>
            <person name="Merkel B.J."/>
            <person name="Hornburger P."/>
            <person name="Mueller R.-W."/>
            <person name="Bruemmer F."/>
            <person name="Labrenz M."/>
            <person name="Spormann A.M."/>
            <person name="Op den Camp H."/>
            <person name="Overmann J."/>
            <person name="Amann R."/>
            <person name="Jetten M.S.M."/>
            <person name="Mascher T."/>
            <person name="Medema M.H."/>
            <person name="Devos D.P."/>
            <person name="Kaster A.-K."/>
            <person name="Ovreas L."/>
            <person name="Rohde M."/>
            <person name="Galperin M.Y."/>
            <person name="Jogler C."/>
        </authorList>
    </citation>
    <scope>NUCLEOTIDE SEQUENCE [LARGE SCALE GENOMIC DNA]</scope>
    <source>
        <strain evidence="3 4">V6</strain>
    </source>
</reference>